<dbReference type="InterPro" id="IPR020557">
    <property type="entry name" value="Fumarate_lyase_CS"/>
</dbReference>
<dbReference type="Pfam" id="PF00206">
    <property type="entry name" value="Lyase_1"/>
    <property type="match status" value="1"/>
</dbReference>
<dbReference type="InterPro" id="IPR047136">
    <property type="entry name" value="PurB_bact"/>
</dbReference>
<keyword evidence="6" id="KW-0456">Lyase</keyword>
<dbReference type="Gene3D" id="1.10.40.30">
    <property type="entry name" value="Fumarase/aspartase (C-terminal domain)"/>
    <property type="match status" value="1"/>
</dbReference>
<dbReference type="PRINTS" id="PR00149">
    <property type="entry name" value="FUMRATELYASE"/>
</dbReference>
<protein>
    <submittedName>
        <fullName evidence="6">Adenylosuccinate lyase</fullName>
    </submittedName>
</protein>
<dbReference type="InterPro" id="IPR022761">
    <property type="entry name" value="Fumarate_lyase_N"/>
</dbReference>
<reference evidence="6" key="1">
    <citation type="journal article" date="2021" name="Proc. Natl. Acad. Sci. U.S.A.">
        <title>A Catalog of Tens of Thousands of Viruses from Human Metagenomes Reveals Hidden Associations with Chronic Diseases.</title>
        <authorList>
            <person name="Tisza M.J."/>
            <person name="Buck C.B."/>
        </authorList>
    </citation>
    <scope>NUCLEOTIDE SEQUENCE</scope>
    <source>
        <strain evidence="6">CtASH1</strain>
    </source>
</reference>
<dbReference type="InterPro" id="IPR008948">
    <property type="entry name" value="L-Aspartase-like"/>
</dbReference>
<feature type="domain" description="Fumarate lyase N-terminal" evidence="4">
    <location>
        <begin position="45"/>
        <end position="300"/>
    </location>
</feature>
<dbReference type="InterPro" id="IPR000362">
    <property type="entry name" value="Fumarate_lyase_fam"/>
</dbReference>
<keyword evidence="3" id="KW-0658">Purine biosynthesis</keyword>
<dbReference type="SUPFAM" id="SSF48557">
    <property type="entry name" value="L-aspartase-like"/>
    <property type="match status" value="1"/>
</dbReference>
<dbReference type="PANTHER" id="PTHR43411:SF1">
    <property type="entry name" value="ADENYLOSUCCINATE LYASE"/>
    <property type="match status" value="1"/>
</dbReference>
<evidence type="ECO:0000256" key="1">
    <source>
        <dbReference type="ARBA" id="ARBA00004706"/>
    </source>
</evidence>
<evidence type="ECO:0000259" key="5">
    <source>
        <dbReference type="Pfam" id="PF08328"/>
    </source>
</evidence>
<dbReference type="Gene3D" id="1.10.275.10">
    <property type="entry name" value="Fumarase/aspartase (N-terminal domain)"/>
    <property type="match status" value="1"/>
</dbReference>
<dbReference type="EMBL" id="BK035393">
    <property type="protein sequence ID" value="DAG97894.1"/>
    <property type="molecule type" value="Genomic_DNA"/>
</dbReference>
<evidence type="ECO:0000259" key="4">
    <source>
        <dbReference type="Pfam" id="PF00206"/>
    </source>
</evidence>
<comment type="pathway">
    <text evidence="2">Purine metabolism; AMP biosynthesis via de novo pathway; AMP from IMP: step 2/2.</text>
</comment>
<evidence type="ECO:0000256" key="3">
    <source>
        <dbReference type="ARBA" id="ARBA00022755"/>
    </source>
</evidence>
<feature type="domain" description="Adenylosuccinate lyase PurB C-terminal" evidence="5">
    <location>
        <begin position="315"/>
        <end position="419"/>
    </location>
</feature>
<dbReference type="InterPro" id="IPR024083">
    <property type="entry name" value="Fumarase/histidase_N"/>
</dbReference>
<proteinExistence type="predicted"/>
<evidence type="ECO:0000256" key="2">
    <source>
        <dbReference type="ARBA" id="ARBA00004734"/>
    </source>
</evidence>
<dbReference type="InterPro" id="IPR013539">
    <property type="entry name" value="PurB_C"/>
</dbReference>
<dbReference type="PROSITE" id="PS00163">
    <property type="entry name" value="FUMARATE_LYASES"/>
    <property type="match status" value="1"/>
</dbReference>
<organism evidence="6">
    <name type="scientific">Ackermannviridae sp</name>
    <dbReference type="NCBI Taxonomy" id="2831612"/>
    <lineage>
        <taxon>Viruses</taxon>
        <taxon>Duplodnaviria</taxon>
        <taxon>Heunggongvirae</taxon>
        <taxon>Uroviricota</taxon>
        <taxon>Caudoviricetes</taxon>
        <taxon>Pantevenvirales</taxon>
        <taxon>Ackermannviridae</taxon>
    </lineage>
</organism>
<accession>A0A8S5VTS1</accession>
<dbReference type="GO" id="GO:0006188">
    <property type="term" value="P:IMP biosynthetic process"/>
    <property type="evidence" value="ECO:0007669"/>
    <property type="project" value="InterPro"/>
</dbReference>
<sequence length="423" mass="49459">MQRNVSPLDHRYSDVIQNMSKVFNSERYYKTMWNVEVEYLLYFLKEIANIEVNEDIIRKNCKFDSSVYNEILEEESVTKHDVKAVINVLQRKTSGSVYVHFGLTSQDIVSLSMSILMQEAMEVIDRSVNYVEGILTNLHRETRGIWSLSKTHGQSAVPHLLKDDVYKWRYDVLKFRQRTNGYSVVKFSGAVGNNFAISRLFDIDPRRVAELMDSFVKKFGRFTISGEEATQTDRWESFCERFSDWNLAISRIISDIQQIWQMCSDGYFKLKVDEGYCGSSAMPHKVNPIKFENAEGCFCRCQKDFEFYINKLSKSRMHRDLSDSVVIRMIPETLSYLYLGFSSFANGLKSLEVNEEKIKDDLEENYQVFSEIVQLYLKLKGDEDAYEESKRVFRGSSMTLYDFKKALKTLGIEYDEIKKFIEL</sequence>
<dbReference type="GO" id="GO:0004018">
    <property type="term" value="F:N6-(1,2-dicarboxyethyl)AMP AMP-lyase (fumarate-forming) activity"/>
    <property type="evidence" value="ECO:0007669"/>
    <property type="project" value="InterPro"/>
</dbReference>
<dbReference type="PANTHER" id="PTHR43411">
    <property type="entry name" value="ADENYLOSUCCINATE LYASE"/>
    <property type="match status" value="1"/>
</dbReference>
<dbReference type="Gene3D" id="1.20.200.10">
    <property type="entry name" value="Fumarase/aspartase (Central domain)"/>
    <property type="match status" value="1"/>
</dbReference>
<evidence type="ECO:0000313" key="6">
    <source>
        <dbReference type="EMBL" id="DAG97894.1"/>
    </source>
</evidence>
<comment type="pathway">
    <text evidence="1">Purine metabolism; IMP biosynthesis via de novo pathway; 5-amino-1-(5-phospho-D-ribosyl)imidazole-4-carboxamide from 5-amino-1-(5-phospho-D-ribosyl)imidazole-4-carboxylate: step 2/2.</text>
</comment>
<name>A0A8S5VTS1_9CAUD</name>
<dbReference type="Pfam" id="PF08328">
    <property type="entry name" value="ASL_C"/>
    <property type="match status" value="1"/>
</dbReference>